<dbReference type="PANTHER" id="PTHR37760:SF1">
    <property type="entry name" value="CHAPERONE"/>
    <property type="match status" value="1"/>
</dbReference>
<evidence type="ECO:0000313" key="2">
    <source>
        <dbReference type="EMBL" id="KAH7295536.1"/>
    </source>
</evidence>
<keyword evidence="3" id="KW-1185">Reference proteome</keyword>
<accession>A0A8T2RGJ2</accession>
<gene>
    <name evidence="2" type="ORF">KP509_27G053700</name>
</gene>
<evidence type="ECO:0000313" key="3">
    <source>
        <dbReference type="Proteomes" id="UP000825935"/>
    </source>
</evidence>
<keyword evidence="1" id="KW-1133">Transmembrane helix</keyword>
<dbReference type="PANTHER" id="PTHR37760">
    <property type="entry name" value="CHAPERONE"/>
    <property type="match status" value="1"/>
</dbReference>
<proteinExistence type="predicted"/>
<dbReference type="OrthoDB" id="566409at2759"/>
<dbReference type="EMBL" id="CM035432">
    <property type="protein sequence ID" value="KAH7295536.1"/>
    <property type="molecule type" value="Genomic_DNA"/>
</dbReference>
<evidence type="ECO:0000256" key="1">
    <source>
        <dbReference type="SAM" id="Phobius"/>
    </source>
</evidence>
<reference evidence="2 3" key="1">
    <citation type="submission" date="2021-08" db="EMBL/GenBank/DDBJ databases">
        <title>WGS assembly of Ceratopteris richardii.</title>
        <authorList>
            <person name="Marchant D.B."/>
            <person name="Chen G."/>
            <person name="Jenkins J."/>
            <person name="Shu S."/>
            <person name="Leebens-Mack J."/>
            <person name="Grimwood J."/>
            <person name="Schmutz J."/>
            <person name="Soltis P."/>
            <person name="Soltis D."/>
            <person name="Chen Z.-H."/>
        </authorList>
    </citation>
    <scope>NUCLEOTIDE SEQUENCE [LARGE SCALE GENOMIC DNA]</scope>
    <source>
        <strain evidence="2">Whitten #5841</strain>
        <tissue evidence="2">Leaf</tissue>
    </source>
</reference>
<feature type="transmembrane region" description="Helical" evidence="1">
    <location>
        <begin position="41"/>
        <end position="61"/>
    </location>
</feature>
<keyword evidence="1" id="KW-0812">Transmembrane</keyword>
<name>A0A8T2RGJ2_CERRI</name>
<protein>
    <submittedName>
        <fullName evidence="2">Uncharacterized protein</fullName>
    </submittedName>
</protein>
<dbReference type="OMA" id="MFEHITA"/>
<keyword evidence="1" id="KW-0472">Membrane</keyword>
<sequence>MHTTFELKIFPCIFLISLLLLNGCLPLLVREKSAGNFKMGSVTPIEVAGLCVGAFIVTAALSAPRVDLYIAESQRRNLKLCLVCGGVKRVHCIKCKGRGHELPPWTSSMLSVWTEENMVESSSSAPCALCQGKGHFPCSSCAKEIK</sequence>
<organism evidence="2 3">
    <name type="scientific">Ceratopteris richardii</name>
    <name type="common">Triangle waterfern</name>
    <dbReference type="NCBI Taxonomy" id="49495"/>
    <lineage>
        <taxon>Eukaryota</taxon>
        <taxon>Viridiplantae</taxon>
        <taxon>Streptophyta</taxon>
        <taxon>Embryophyta</taxon>
        <taxon>Tracheophyta</taxon>
        <taxon>Polypodiopsida</taxon>
        <taxon>Polypodiidae</taxon>
        <taxon>Polypodiales</taxon>
        <taxon>Pteridineae</taxon>
        <taxon>Pteridaceae</taxon>
        <taxon>Parkerioideae</taxon>
        <taxon>Ceratopteris</taxon>
    </lineage>
</organism>
<dbReference type="AlphaFoldDB" id="A0A8T2RGJ2"/>
<comment type="caution">
    <text evidence="2">The sequence shown here is derived from an EMBL/GenBank/DDBJ whole genome shotgun (WGS) entry which is preliminary data.</text>
</comment>
<dbReference type="Proteomes" id="UP000825935">
    <property type="component" value="Chromosome 27"/>
</dbReference>
<feature type="transmembrane region" description="Helical" evidence="1">
    <location>
        <begin position="7"/>
        <end position="29"/>
    </location>
</feature>